<proteinExistence type="predicted"/>
<dbReference type="SUPFAM" id="SSF52799">
    <property type="entry name" value="(Phosphotyrosine protein) phosphatases II"/>
    <property type="match status" value="2"/>
</dbReference>
<dbReference type="RefSeq" id="XP_006813259.1">
    <property type="nucleotide sequence ID" value="XM_006813196.1"/>
</dbReference>
<dbReference type="Gene3D" id="3.90.190.10">
    <property type="entry name" value="Protein tyrosine phosphatase superfamily"/>
    <property type="match status" value="2"/>
</dbReference>
<reference evidence="3" key="1">
    <citation type="submission" date="2025-08" db="UniProtKB">
        <authorList>
            <consortium name="RefSeq"/>
        </authorList>
    </citation>
    <scope>IDENTIFICATION</scope>
    <source>
        <tissue evidence="3">Testes</tissue>
    </source>
</reference>
<evidence type="ECO:0000256" key="1">
    <source>
        <dbReference type="SAM" id="MobiDB-lite"/>
    </source>
</evidence>
<gene>
    <name evidence="3" type="primary">LOC102802575</name>
</gene>
<dbReference type="InterPro" id="IPR050561">
    <property type="entry name" value="PTP"/>
</dbReference>
<feature type="compositionally biased region" description="Basic and acidic residues" evidence="1">
    <location>
        <begin position="26"/>
        <end position="40"/>
    </location>
</feature>
<dbReference type="Proteomes" id="UP000694865">
    <property type="component" value="Unplaced"/>
</dbReference>
<protein>
    <submittedName>
        <fullName evidence="3">Paladin-like</fullName>
    </submittedName>
</protein>
<sequence length="855" mass="99103">MGTGASTSTPAGSPEPVVSRKISPKTQEHNQKNHFKQQDKGKNVIMNEVAPIIIKDNLEEYQCAAPSKKTIAKGRIKEGMPEHHLVQGKYFMVKDHFHGIDELNTIKRFSTPNLHRAHGGYPIYGMGQPTKEGLQQILDMLLDDGYSDIVICNVREEPVIFIQDKDDIIPYTPREADNLGENISTEGITAHEIGDLEITIRKEILEFATREENNQFYFYDDIDDFADDPHMYHIEYEEELTVVEEMYCRYTIPVPGAQYLRLPMPTEGFLEERDVDLFIDTLKEYPRLFEKDDPSLPAFVFNGHVGVCRTTVGMVMGCLVLSHKRGFPQDALKPPYPINERSPNFERGEFNIIKKLLDYLPNGSQIKQEVDVVIDLCCDLENLRTEITECKKKLEGIKEDYEIDGYSAKEYFQKRALTHLERYFYLIVFNAYLHEQYPLTLTQPFSSWVYKRPYLYRLLSNIDISERKTSPELITKGVRYMVADDYIGLDVLSSTREVKVSNFRKCPGLNVYGMAQPCREGLSRVVQTLVDKKHGHPIVILFNLREDVVLDCDGETFTPREPSNLTENINLSGIDAKELERKEALLKTELLKTKKTLQVYQETNQAREPKDFSSILTIREMCEHQMKQTPQLRYYRMPMQEECSATEEQYDLLVSVIKDLDEIHTDEDGPALIFNCHDGKDRTTTAMAIAGLIMWHKKGFPVGCKLGEQEHVSLPNAEYTKGEFTIVQKLVRRLPNGTQVKREVDFILDKCSETMTPMHYHAREVIFSTYNKVKTAKTEEDKALFRRQSIYYLERYIYLILFNTYLHMERIDNWEKPFTHWVEEFGKKVKMYEVLDNLSFSADFPEDEGPGRFSR</sequence>
<evidence type="ECO:0000313" key="2">
    <source>
        <dbReference type="Proteomes" id="UP000694865"/>
    </source>
</evidence>
<dbReference type="PANTHER" id="PTHR23339">
    <property type="entry name" value="TYROSINE SPECIFIC PROTEIN PHOSPHATASE AND DUAL SPECIFICITY PROTEIN PHOSPHATASE"/>
    <property type="match status" value="1"/>
</dbReference>
<keyword evidence="2" id="KW-1185">Reference proteome</keyword>
<organism evidence="2 3">
    <name type="scientific">Saccoglossus kowalevskii</name>
    <name type="common">Acorn worm</name>
    <dbReference type="NCBI Taxonomy" id="10224"/>
    <lineage>
        <taxon>Eukaryota</taxon>
        <taxon>Metazoa</taxon>
        <taxon>Hemichordata</taxon>
        <taxon>Enteropneusta</taxon>
        <taxon>Harrimaniidae</taxon>
        <taxon>Saccoglossus</taxon>
    </lineage>
</organism>
<accession>A0ABM0LZR8</accession>
<dbReference type="InterPro" id="IPR029021">
    <property type="entry name" value="Prot-tyrosine_phosphatase-like"/>
</dbReference>
<feature type="region of interest" description="Disordered" evidence="1">
    <location>
        <begin position="1"/>
        <end position="40"/>
    </location>
</feature>
<feature type="non-terminal residue" evidence="3">
    <location>
        <position position="855"/>
    </location>
</feature>
<dbReference type="GeneID" id="102802575"/>
<evidence type="ECO:0000313" key="3">
    <source>
        <dbReference type="RefSeq" id="XP_006813259.1"/>
    </source>
</evidence>
<dbReference type="Pfam" id="PF14566">
    <property type="entry name" value="PTPlike_phytase"/>
    <property type="match status" value="2"/>
</dbReference>
<feature type="compositionally biased region" description="Polar residues" evidence="1">
    <location>
        <begin position="1"/>
        <end position="11"/>
    </location>
</feature>
<name>A0ABM0LZR8_SACKO</name>
<dbReference type="SMART" id="SM01301">
    <property type="entry name" value="PTPlike_phytase"/>
    <property type="match status" value="2"/>
</dbReference>